<feature type="compositionally biased region" description="Basic and acidic residues" evidence="1">
    <location>
        <begin position="38"/>
        <end position="62"/>
    </location>
</feature>
<reference evidence="2" key="1">
    <citation type="journal article" date="2018" name="DNA Res.">
        <title>Multiple hybrid de novo genome assembly of finger millet, an orphan allotetraploid crop.</title>
        <authorList>
            <person name="Hatakeyama M."/>
            <person name="Aluri S."/>
            <person name="Balachadran M.T."/>
            <person name="Sivarajan S.R."/>
            <person name="Patrignani A."/>
            <person name="Gruter S."/>
            <person name="Poveda L."/>
            <person name="Shimizu-Inatsugi R."/>
            <person name="Baeten J."/>
            <person name="Francoijs K.J."/>
            <person name="Nataraja K.N."/>
            <person name="Reddy Y.A.N."/>
            <person name="Phadnis S."/>
            <person name="Ravikumar R.L."/>
            <person name="Schlapbach R."/>
            <person name="Sreeman S.M."/>
            <person name="Shimizu K.K."/>
        </authorList>
    </citation>
    <scope>NUCLEOTIDE SEQUENCE</scope>
</reference>
<reference evidence="2" key="2">
    <citation type="submission" date="2021-12" db="EMBL/GenBank/DDBJ databases">
        <title>Resequencing data analysis of finger millet.</title>
        <authorList>
            <person name="Hatakeyama M."/>
            <person name="Aluri S."/>
            <person name="Balachadran M.T."/>
            <person name="Sivarajan S.R."/>
            <person name="Poveda L."/>
            <person name="Shimizu-Inatsugi R."/>
            <person name="Schlapbach R."/>
            <person name="Sreeman S.M."/>
            <person name="Shimizu K.K."/>
        </authorList>
    </citation>
    <scope>NUCLEOTIDE SEQUENCE</scope>
</reference>
<name>A0AAV5BZ58_ELECO</name>
<evidence type="ECO:0000313" key="3">
    <source>
        <dbReference type="Proteomes" id="UP001054889"/>
    </source>
</evidence>
<keyword evidence="3" id="KW-1185">Reference proteome</keyword>
<dbReference type="AlphaFoldDB" id="A0AAV5BZ58"/>
<accession>A0AAV5BZ58</accession>
<comment type="caution">
    <text evidence="2">The sequence shown here is derived from an EMBL/GenBank/DDBJ whole genome shotgun (WGS) entry which is preliminary data.</text>
</comment>
<sequence>MTGPTAISAALPQALPPPLHALDAVVLEVESAAAAATKRRDDADAEAKTLEDAAAKPKAANDNRAVELAKDAKALRVAANALERFRDAADTLLQKHRTATDLECHSRVDCTGHCATSHPFPPVVTSRRPAIIGWPSTASYWLQAIPWWAAQRQQWSPPSLQRL</sequence>
<dbReference type="Proteomes" id="UP001054889">
    <property type="component" value="Unassembled WGS sequence"/>
</dbReference>
<dbReference type="EMBL" id="BQKI01000003">
    <property type="protein sequence ID" value="GJM91694.1"/>
    <property type="molecule type" value="Genomic_DNA"/>
</dbReference>
<proteinExistence type="predicted"/>
<protein>
    <submittedName>
        <fullName evidence="2">Uncharacterized protein</fullName>
    </submittedName>
</protein>
<evidence type="ECO:0000313" key="2">
    <source>
        <dbReference type="EMBL" id="GJM91694.1"/>
    </source>
</evidence>
<feature type="region of interest" description="Disordered" evidence="1">
    <location>
        <begin position="33"/>
        <end position="62"/>
    </location>
</feature>
<organism evidence="2 3">
    <name type="scientific">Eleusine coracana subsp. coracana</name>
    <dbReference type="NCBI Taxonomy" id="191504"/>
    <lineage>
        <taxon>Eukaryota</taxon>
        <taxon>Viridiplantae</taxon>
        <taxon>Streptophyta</taxon>
        <taxon>Embryophyta</taxon>
        <taxon>Tracheophyta</taxon>
        <taxon>Spermatophyta</taxon>
        <taxon>Magnoliopsida</taxon>
        <taxon>Liliopsida</taxon>
        <taxon>Poales</taxon>
        <taxon>Poaceae</taxon>
        <taxon>PACMAD clade</taxon>
        <taxon>Chloridoideae</taxon>
        <taxon>Cynodonteae</taxon>
        <taxon>Eleusininae</taxon>
        <taxon>Eleusine</taxon>
    </lineage>
</organism>
<gene>
    <name evidence="2" type="primary">ga08096</name>
    <name evidence="2" type="ORF">PR202_ga08096</name>
</gene>
<evidence type="ECO:0000256" key="1">
    <source>
        <dbReference type="SAM" id="MobiDB-lite"/>
    </source>
</evidence>